<dbReference type="RefSeq" id="WP_020427473.1">
    <property type="nucleotide sequence ID" value="NZ_AGBD01000397.1"/>
</dbReference>
<sequence length="416" mass="45032">MKDFKTLIIAGIIVAVFILLALGMEWLKSERAAATVSPGVPYDLVTTFKGDVSTSRAFTWYTGDPGTAGWLEVAEGGAAAFSAATLLKVQADNTVIQTDLGQKGVHKAEISGLTPGTLYAYRVGSGAEEEWSPVAEFRTAEADSSSVTFINVTDSQGVTPADFRLWGKTVDKAFQTFPDAQFIMHNGDFTEEPEDSAAWDSLWGNVQSLVASVPLMPVTGNHDEAGGVAAGFTSHFNLPGNGAKGSIPGTSYSFDVGPVHMTVLNTESNLKKQAEWLKQDLAGTDKPWKIIAMHRPAYGGNIYRKVGEWTAIFDKYQVDLVLQGHNHEYSRSYPLYQGAIVSEAKTSAAARRGTVYVVTNASGAKFNGKKADQFYHKVHFQNNKQMFAGITVSGSKLTFQAYDVDGSKLDEFVLQH</sequence>
<dbReference type="Gene3D" id="3.60.21.10">
    <property type="match status" value="1"/>
</dbReference>
<feature type="domain" description="Calcineurin-like phosphoesterase" evidence="3">
    <location>
        <begin position="172"/>
        <end position="329"/>
    </location>
</feature>
<gene>
    <name evidence="5" type="ORF">PRIO_2779</name>
</gene>
<organism evidence="5 6">
    <name type="scientific">Paenibacillus riograndensis SBR5</name>
    <dbReference type="NCBI Taxonomy" id="1073571"/>
    <lineage>
        <taxon>Bacteria</taxon>
        <taxon>Bacillati</taxon>
        <taxon>Bacillota</taxon>
        <taxon>Bacilli</taxon>
        <taxon>Bacillales</taxon>
        <taxon>Paenibacillaceae</taxon>
        <taxon>Paenibacillus</taxon>
        <taxon>Paenibacillus sonchi group</taxon>
    </lineage>
</organism>
<reference evidence="6" key="1">
    <citation type="submission" date="2015-03" db="EMBL/GenBank/DDBJ databases">
        <authorList>
            <person name="Wibberg D."/>
        </authorList>
    </citation>
    <scope>NUCLEOTIDE SEQUENCE [LARGE SCALE GENOMIC DNA]</scope>
</reference>
<dbReference type="InterPro" id="IPR004843">
    <property type="entry name" value="Calcineurin-like_PHP"/>
</dbReference>
<keyword evidence="2" id="KW-1133">Transmembrane helix</keyword>
<dbReference type="AlphaFoldDB" id="A0A0E3WHF2"/>
<dbReference type="PANTHER" id="PTHR45867:SF3">
    <property type="entry name" value="ACID PHOSPHATASE TYPE 7"/>
    <property type="match status" value="1"/>
</dbReference>
<proteinExistence type="predicted"/>
<evidence type="ECO:0000259" key="4">
    <source>
        <dbReference type="Pfam" id="PF16656"/>
    </source>
</evidence>
<dbReference type="Proteomes" id="UP000033163">
    <property type="component" value="Chromosome I"/>
</dbReference>
<dbReference type="GO" id="GO:0003993">
    <property type="term" value="F:acid phosphatase activity"/>
    <property type="evidence" value="ECO:0007669"/>
    <property type="project" value="InterPro"/>
</dbReference>
<dbReference type="SUPFAM" id="SSF49363">
    <property type="entry name" value="Purple acid phosphatase, N-terminal domain"/>
    <property type="match status" value="1"/>
</dbReference>
<evidence type="ECO:0000256" key="1">
    <source>
        <dbReference type="ARBA" id="ARBA00022729"/>
    </source>
</evidence>
<dbReference type="EMBL" id="LN831776">
    <property type="protein sequence ID" value="CQR55183.1"/>
    <property type="molecule type" value="Genomic_DNA"/>
</dbReference>
<dbReference type="PATRIC" id="fig|1073571.4.peg.2966"/>
<dbReference type="Gene3D" id="2.60.40.380">
    <property type="entry name" value="Purple acid phosphatase-like, N-terminal"/>
    <property type="match status" value="1"/>
</dbReference>
<evidence type="ECO:0000313" key="6">
    <source>
        <dbReference type="Proteomes" id="UP000033163"/>
    </source>
</evidence>
<feature type="transmembrane region" description="Helical" evidence="2">
    <location>
        <begin position="7"/>
        <end position="27"/>
    </location>
</feature>
<dbReference type="Pfam" id="PF00149">
    <property type="entry name" value="Metallophos"/>
    <property type="match status" value="1"/>
</dbReference>
<dbReference type="Pfam" id="PF16656">
    <property type="entry name" value="Pur_ac_phosph_N"/>
    <property type="match status" value="1"/>
</dbReference>
<dbReference type="HOGENOM" id="CLU_035600_0_0_9"/>
<keyword evidence="2" id="KW-0472">Membrane</keyword>
<dbReference type="SUPFAM" id="SSF56300">
    <property type="entry name" value="Metallo-dependent phosphatases"/>
    <property type="match status" value="1"/>
</dbReference>
<evidence type="ECO:0000313" key="5">
    <source>
        <dbReference type="EMBL" id="CQR55183.1"/>
    </source>
</evidence>
<keyword evidence="2" id="KW-0812">Transmembrane</keyword>
<feature type="domain" description="Purple acid phosphatase N-terminal" evidence="4">
    <location>
        <begin position="42"/>
        <end position="139"/>
    </location>
</feature>
<dbReference type="KEGG" id="pri:PRIO_2779"/>
<dbReference type="GO" id="GO:0046872">
    <property type="term" value="F:metal ion binding"/>
    <property type="evidence" value="ECO:0007669"/>
    <property type="project" value="InterPro"/>
</dbReference>
<keyword evidence="1" id="KW-0732">Signal</keyword>
<dbReference type="InterPro" id="IPR029052">
    <property type="entry name" value="Metallo-depent_PP-like"/>
</dbReference>
<evidence type="ECO:0000256" key="2">
    <source>
        <dbReference type="SAM" id="Phobius"/>
    </source>
</evidence>
<evidence type="ECO:0000259" key="3">
    <source>
        <dbReference type="Pfam" id="PF00149"/>
    </source>
</evidence>
<dbReference type="InterPro" id="IPR008963">
    <property type="entry name" value="Purple_acid_Pase-like_N"/>
</dbReference>
<dbReference type="InterPro" id="IPR015914">
    <property type="entry name" value="PAPs_N"/>
</dbReference>
<accession>A0A0E3WHF2</accession>
<protein>
    <submittedName>
        <fullName evidence="5">Metallophosphoesterase</fullName>
    </submittedName>
</protein>
<name>A0A0E3WHF2_9BACL</name>
<dbReference type="PANTHER" id="PTHR45867">
    <property type="entry name" value="PURPLE ACID PHOSPHATASE"/>
    <property type="match status" value="1"/>
</dbReference>